<evidence type="ECO:0000256" key="1">
    <source>
        <dbReference type="SAM" id="SignalP"/>
    </source>
</evidence>
<keyword evidence="3" id="KW-1185">Reference proteome</keyword>
<feature type="chain" id="PRO_5002061339" description="SCP domain-containing protein" evidence="1">
    <location>
        <begin position="22"/>
        <end position="109"/>
    </location>
</feature>
<sequence>MDTHLLLGFLVISLLPFLCKGAPYCTGGETEKTDVEQFLETLNKARSSIASGTQKHGPDGKTLPHAKNMQKLSWNCELEKKAVGLKRSCPDNAPDAPSGNALLYSRYSF</sequence>
<dbReference type="EMBL" id="KN553842">
    <property type="protein sequence ID" value="KHJ89717.1"/>
    <property type="molecule type" value="Genomic_DNA"/>
</dbReference>
<dbReference type="Proteomes" id="UP000053660">
    <property type="component" value="Unassembled WGS sequence"/>
</dbReference>
<accession>A0A0B1T1R9</accession>
<dbReference type="OrthoDB" id="5873663at2759"/>
<protein>
    <recommendedName>
        <fullName evidence="4">SCP domain-containing protein</fullName>
    </recommendedName>
</protein>
<name>A0A0B1T1R9_OESDE</name>
<evidence type="ECO:0008006" key="4">
    <source>
        <dbReference type="Google" id="ProtNLM"/>
    </source>
</evidence>
<dbReference type="SUPFAM" id="SSF55797">
    <property type="entry name" value="PR-1-like"/>
    <property type="match status" value="1"/>
</dbReference>
<feature type="signal peptide" evidence="1">
    <location>
        <begin position="1"/>
        <end position="21"/>
    </location>
</feature>
<gene>
    <name evidence="2" type="ORF">OESDEN_10449</name>
</gene>
<keyword evidence="1" id="KW-0732">Signal</keyword>
<dbReference type="CDD" id="cd05380">
    <property type="entry name" value="CAP_euk"/>
    <property type="match status" value="1"/>
</dbReference>
<evidence type="ECO:0000313" key="3">
    <source>
        <dbReference type="Proteomes" id="UP000053660"/>
    </source>
</evidence>
<dbReference type="Gene3D" id="3.40.33.10">
    <property type="entry name" value="CAP"/>
    <property type="match status" value="1"/>
</dbReference>
<proteinExistence type="predicted"/>
<dbReference type="AlphaFoldDB" id="A0A0B1T1R9"/>
<evidence type="ECO:0000313" key="2">
    <source>
        <dbReference type="EMBL" id="KHJ89717.1"/>
    </source>
</evidence>
<organism evidence="2 3">
    <name type="scientific">Oesophagostomum dentatum</name>
    <name type="common">Nodular worm</name>
    <dbReference type="NCBI Taxonomy" id="61180"/>
    <lineage>
        <taxon>Eukaryota</taxon>
        <taxon>Metazoa</taxon>
        <taxon>Ecdysozoa</taxon>
        <taxon>Nematoda</taxon>
        <taxon>Chromadorea</taxon>
        <taxon>Rhabditida</taxon>
        <taxon>Rhabditina</taxon>
        <taxon>Rhabditomorpha</taxon>
        <taxon>Strongyloidea</taxon>
        <taxon>Strongylidae</taxon>
        <taxon>Oesophagostomum</taxon>
    </lineage>
</organism>
<dbReference type="InterPro" id="IPR035940">
    <property type="entry name" value="CAP_sf"/>
</dbReference>
<reference evidence="2 3" key="1">
    <citation type="submission" date="2014-03" db="EMBL/GenBank/DDBJ databases">
        <title>Draft genome of the hookworm Oesophagostomum dentatum.</title>
        <authorList>
            <person name="Mitreva M."/>
        </authorList>
    </citation>
    <scope>NUCLEOTIDE SEQUENCE [LARGE SCALE GENOMIC DNA]</scope>
    <source>
        <strain evidence="2 3">OD-Hann</strain>
    </source>
</reference>